<keyword evidence="6" id="KW-0449">Lipoprotein</keyword>
<dbReference type="Pfam" id="PF00005">
    <property type="entry name" value="ABC_tran"/>
    <property type="match status" value="1"/>
</dbReference>
<protein>
    <submittedName>
        <fullName evidence="6">Putative lipoprotein releasing system, ATPase</fullName>
    </submittedName>
</protein>
<dbReference type="InterPro" id="IPR027417">
    <property type="entry name" value="P-loop_NTPase"/>
</dbReference>
<dbReference type="Proteomes" id="UP000094609">
    <property type="component" value="Chromosome"/>
</dbReference>
<dbReference type="SMART" id="SM00382">
    <property type="entry name" value="AAA"/>
    <property type="match status" value="1"/>
</dbReference>
<dbReference type="PANTHER" id="PTHR42798">
    <property type="entry name" value="LIPOPROTEIN-RELEASING SYSTEM ATP-BINDING PROTEIN LOLD"/>
    <property type="match status" value="1"/>
</dbReference>
<dbReference type="PROSITE" id="PS00211">
    <property type="entry name" value="ABC_TRANSPORTER_1"/>
    <property type="match status" value="1"/>
</dbReference>
<dbReference type="GO" id="GO:0016887">
    <property type="term" value="F:ATP hydrolysis activity"/>
    <property type="evidence" value="ECO:0007669"/>
    <property type="project" value="InterPro"/>
</dbReference>
<gene>
    <name evidence="6" type="ORF">SHALO_0558</name>
</gene>
<accession>A0A1D7TH83</accession>
<evidence type="ECO:0000259" key="5">
    <source>
        <dbReference type="PROSITE" id="PS50893"/>
    </source>
</evidence>
<sequence>MSLLHAQNISHAFDYLLFENVNFTLSPKESMAILGVSGSGKSTLLHICSTLLQPNQGEVILCDHTIYSDSDDARLKLRRYDVGIIFQSHYLFKGFFANENVELASFISDQEIDPSILERLGIADFMHYRVGDLSGGQQQRVSIARVLAKKPKIIFADEPTGNLDDKTAQEVMNVLFEYIEKENAALLLVTHNHQLAKQCTYTRHLHVDGLKEEA</sequence>
<reference evidence="7" key="1">
    <citation type="submission" date="2016-08" db="EMBL/GenBank/DDBJ databases">
        <title>Complete genome sequence of the organohalide-respiring Epsilonproteobacterium Sulfurospirillum halorespirans.</title>
        <authorList>
            <person name="Goris T."/>
            <person name="Zimmermann J."/>
            <person name="Schenz B."/>
            <person name="Lemos M."/>
            <person name="Hackermueller J."/>
            <person name="Diekert G."/>
        </authorList>
    </citation>
    <scope>NUCLEOTIDE SEQUENCE [LARGE SCALE GENOMIC DNA]</scope>
    <source>
        <strain>DSM 13726</strain>
        <strain evidence="7">PCE-M2</strain>
    </source>
</reference>
<dbReference type="SUPFAM" id="SSF52540">
    <property type="entry name" value="P-loop containing nucleoside triphosphate hydrolases"/>
    <property type="match status" value="1"/>
</dbReference>
<keyword evidence="3" id="KW-0547">Nucleotide-binding</keyword>
<evidence type="ECO:0000256" key="2">
    <source>
        <dbReference type="ARBA" id="ARBA00022448"/>
    </source>
</evidence>
<keyword evidence="4" id="KW-0067">ATP-binding</keyword>
<evidence type="ECO:0000313" key="7">
    <source>
        <dbReference type="Proteomes" id="UP000094609"/>
    </source>
</evidence>
<comment type="similarity">
    <text evidence="1">Belongs to the ABC transporter superfamily.</text>
</comment>
<dbReference type="PROSITE" id="PS50893">
    <property type="entry name" value="ABC_TRANSPORTER_2"/>
    <property type="match status" value="1"/>
</dbReference>
<organism evidence="6 7">
    <name type="scientific">Sulfurospirillum halorespirans DSM 13726</name>
    <dbReference type="NCBI Taxonomy" id="1193502"/>
    <lineage>
        <taxon>Bacteria</taxon>
        <taxon>Pseudomonadati</taxon>
        <taxon>Campylobacterota</taxon>
        <taxon>Epsilonproteobacteria</taxon>
        <taxon>Campylobacterales</taxon>
        <taxon>Sulfurospirillaceae</taxon>
        <taxon>Sulfurospirillum</taxon>
    </lineage>
</organism>
<dbReference type="AlphaFoldDB" id="A0A1D7TH83"/>
<evidence type="ECO:0000256" key="3">
    <source>
        <dbReference type="ARBA" id="ARBA00022741"/>
    </source>
</evidence>
<dbReference type="CDD" id="cd03255">
    <property type="entry name" value="ABC_MJ0796_LolCDE_FtsE"/>
    <property type="match status" value="1"/>
</dbReference>
<dbReference type="GO" id="GO:0005524">
    <property type="term" value="F:ATP binding"/>
    <property type="evidence" value="ECO:0007669"/>
    <property type="project" value="UniProtKB-KW"/>
</dbReference>
<evidence type="ECO:0000313" key="6">
    <source>
        <dbReference type="EMBL" id="AOO64347.1"/>
    </source>
</evidence>
<dbReference type="PATRIC" id="fig|1193502.14.peg.567"/>
<name>A0A1D7TH83_9BACT</name>
<dbReference type="InterPro" id="IPR017911">
    <property type="entry name" value="MacB-like_ATP-bd"/>
</dbReference>
<dbReference type="RefSeq" id="WP_069477286.1">
    <property type="nucleotide sequence ID" value="NZ_CP017111.1"/>
</dbReference>
<dbReference type="EMBL" id="CP017111">
    <property type="protein sequence ID" value="AOO64347.1"/>
    <property type="molecule type" value="Genomic_DNA"/>
</dbReference>
<evidence type="ECO:0000256" key="4">
    <source>
        <dbReference type="ARBA" id="ARBA00022840"/>
    </source>
</evidence>
<dbReference type="InterPro" id="IPR003593">
    <property type="entry name" value="AAA+_ATPase"/>
</dbReference>
<proteinExistence type="inferred from homology"/>
<dbReference type="STRING" id="1193502.SHALO_0558"/>
<feature type="domain" description="ABC transporter" evidence="5">
    <location>
        <begin position="1"/>
        <end position="214"/>
    </location>
</feature>
<evidence type="ECO:0000256" key="1">
    <source>
        <dbReference type="ARBA" id="ARBA00005417"/>
    </source>
</evidence>
<dbReference type="InterPro" id="IPR003439">
    <property type="entry name" value="ABC_transporter-like_ATP-bd"/>
</dbReference>
<dbReference type="InterPro" id="IPR017871">
    <property type="entry name" value="ABC_transporter-like_CS"/>
</dbReference>
<keyword evidence="7" id="KW-1185">Reference proteome</keyword>
<dbReference type="PANTHER" id="PTHR42798:SF2">
    <property type="entry name" value="ABC TRANSPORTER ATP-BINDING PROTEIN MG467-RELATED"/>
    <property type="match status" value="1"/>
</dbReference>
<keyword evidence="2" id="KW-0813">Transport</keyword>
<dbReference type="Gene3D" id="3.40.50.300">
    <property type="entry name" value="P-loop containing nucleotide triphosphate hydrolases"/>
    <property type="match status" value="1"/>
</dbReference>
<dbReference type="KEGG" id="shal:SHALO_0558"/>